<keyword evidence="2" id="KW-1185">Reference proteome</keyword>
<dbReference type="KEGG" id="acad:UA74_06765"/>
<dbReference type="InterPro" id="IPR054284">
    <property type="entry name" value="DUF7019"/>
</dbReference>
<dbReference type="EMBL" id="CP016076">
    <property type="protein sequence ID" value="APU13424.1"/>
    <property type="molecule type" value="Genomic_DNA"/>
</dbReference>
<accession>A0AAC9LBR7</accession>
<evidence type="ECO:0000313" key="2">
    <source>
        <dbReference type="Proteomes" id="UP000185511"/>
    </source>
</evidence>
<dbReference type="AlphaFoldDB" id="A0AAC9LBR7"/>
<dbReference type="NCBIfam" id="NF040893">
    <property type="entry name" value="SAVMC3_10250"/>
    <property type="match status" value="1"/>
</dbReference>
<protein>
    <submittedName>
        <fullName evidence="1">Uncharacterized protein</fullName>
    </submittedName>
</protein>
<dbReference type="RefSeq" id="WP_075764051.1">
    <property type="nucleotide sequence ID" value="NZ_CP016076.1"/>
</dbReference>
<sequence>MSLRYYLYISDTKVDMLLSQIDPRFTGRRTAEFSMNLTVLGAKRSSESAGSDRVARVERVVRHLQEHGDLGTVDEPGQFLWGLLPMQWGAHFTENGTPLVYFGGRTQHTVLGLGGSIGHVLGSASAPNDAGFSDSSGPTMLDALGKVVRYGTRRARTLVDDLGVTVADDSLDTAAGDPLPAGNRAALELVERANALLDGPTQHVEFVAKRLLHGPSTQRTAAGQGAATVLLGSPLYVALVD</sequence>
<proteinExistence type="predicted"/>
<reference evidence="2" key="1">
    <citation type="submission" date="2016-06" db="EMBL/GenBank/DDBJ databases">
        <title>Complete genome sequence of Actinoalloteichus fjordicus DSM 46855 (=ADI127-17), type strain of the new species Actinoalloteichus fjordicus.</title>
        <authorList>
            <person name="Ruckert C."/>
            <person name="Nouioui I."/>
            <person name="Willmese J."/>
            <person name="van Wezel G."/>
            <person name="Klenk H.-P."/>
            <person name="Kalinowski J."/>
            <person name="Zotchev S.B."/>
        </authorList>
    </citation>
    <scope>NUCLEOTIDE SEQUENCE [LARGE SCALE GENOMIC DNA]</scope>
    <source>
        <strain evidence="2">ADI127-7</strain>
    </source>
</reference>
<evidence type="ECO:0000313" key="1">
    <source>
        <dbReference type="EMBL" id="APU13424.1"/>
    </source>
</evidence>
<dbReference type="Proteomes" id="UP000185511">
    <property type="component" value="Chromosome"/>
</dbReference>
<gene>
    <name evidence="1" type="ORF">UA74_06765</name>
</gene>
<dbReference type="Pfam" id="PF22880">
    <property type="entry name" value="DUF7019"/>
    <property type="match status" value="1"/>
</dbReference>
<name>A0AAC9LBR7_9PSEU</name>
<organism evidence="1 2">
    <name type="scientific">Actinoalloteichus fjordicus</name>
    <dbReference type="NCBI Taxonomy" id="1612552"/>
    <lineage>
        <taxon>Bacteria</taxon>
        <taxon>Bacillati</taxon>
        <taxon>Actinomycetota</taxon>
        <taxon>Actinomycetes</taxon>
        <taxon>Pseudonocardiales</taxon>
        <taxon>Pseudonocardiaceae</taxon>
        <taxon>Actinoalloteichus</taxon>
    </lineage>
</organism>